<evidence type="ECO:0000313" key="2">
    <source>
        <dbReference type="Proteomes" id="UP000030686"/>
    </source>
</evidence>
<dbReference type="OrthoDB" id="10066232at2759"/>
<evidence type="ECO:0000313" key="1">
    <source>
        <dbReference type="EMBL" id="CDM28307.1"/>
    </source>
</evidence>
<dbReference type="Proteomes" id="UP000030686">
    <property type="component" value="Unassembled WGS sequence"/>
</dbReference>
<reference evidence="1" key="1">
    <citation type="journal article" date="2014" name="Nat. Commun.">
        <title>Multiple recent horizontal transfers of a large genomic region in cheese making fungi.</title>
        <authorList>
            <person name="Cheeseman K."/>
            <person name="Ropars J."/>
            <person name="Renault P."/>
            <person name="Dupont J."/>
            <person name="Gouzy J."/>
            <person name="Branca A."/>
            <person name="Abraham A.L."/>
            <person name="Ceppi M."/>
            <person name="Conseiller E."/>
            <person name="Debuchy R."/>
            <person name="Malagnac F."/>
            <person name="Goarin A."/>
            <person name="Silar P."/>
            <person name="Lacoste S."/>
            <person name="Sallet E."/>
            <person name="Bensimon A."/>
            <person name="Giraud T."/>
            <person name="Brygoo Y."/>
        </authorList>
    </citation>
    <scope>NUCLEOTIDE SEQUENCE [LARGE SCALE GENOMIC DNA]</scope>
    <source>
        <strain evidence="1">FM164</strain>
    </source>
</reference>
<organism evidence="1 2">
    <name type="scientific">Penicillium roqueforti (strain FM164)</name>
    <dbReference type="NCBI Taxonomy" id="1365484"/>
    <lineage>
        <taxon>Eukaryota</taxon>
        <taxon>Fungi</taxon>
        <taxon>Dikarya</taxon>
        <taxon>Ascomycota</taxon>
        <taxon>Pezizomycotina</taxon>
        <taxon>Eurotiomycetes</taxon>
        <taxon>Eurotiomycetidae</taxon>
        <taxon>Eurotiales</taxon>
        <taxon>Aspergillaceae</taxon>
        <taxon>Penicillium</taxon>
    </lineage>
</organism>
<proteinExistence type="predicted"/>
<protein>
    <submittedName>
        <fullName evidence="1">Genomic scaffold, ProqFM164S01</fullName>
    </submittedName>
</protein>
<gene>
    <name evidence="1" type="ORF">PROQFM164_S01g002118</name>
</gene>
<dbReference type="SUPFAM" id="SSF81301">
    <property type="entry name" value="Nucleotidyltransferase"/>
    <property type="match status" value="1"/>
</dbReference>
<name>W6QFF2_PENRF</name>
<dbReference type="InterPro" id="IPR043519">
    <property type="entry name" value="NT_sf"/>
</dbReference>
<keyword evidence="2" id="KW-1185">Reference proteome</keyword>
<dbReference type="EMBL" id="HG792015">
    <property type="protein sequence ID" value="CDM28307.1"/>
    <property type="molecule type" value="Genomic_DNA"/>
</dbReference>
<accession>W6QFF2</accession>
<dbReference type="OMA" id="NCRHGFI"/>
<dbReference type="AlphaFoldDB" id="W6QFF2"/>
<dbReference type="Gene3D" id="3.30.460.40">
    <property type="match status" value="1"/>
</dbReference>
<dbReference type="STRING" id="1365484.W6QFF2"/>
<sequence>MEQTHEQFIHSTFDHLDTTAKEITAALTRGNCRHGFIGGYAVSLVGGMRMTDDVDILVDADPADVRNLLLQVPGFQLSQSNNLVFTRDQGTIRVEILRGGRNRPSRLPDASSVPLYHVSASDLPGRVGDVPNYSPYCAPLRSRAYKDQEMGVYC</sequence>